<dbReference type="STRING" id="1079859.SAMN04515674_103122"/>
<name>A0A1I5QC52_9BACT</name>
<evidence type="ECO:0000313" key="4">
    <source>
        <dbReference type="Proteomes" id="UP000199306"/>
    </source>
</evidence>
<keyword evidence="2" id="KW-0472">Membrane</keyword>
<evidence type="ECO:0000256" key="2">
    <source>
        <dbReference type="SAM" id="Phobius"/>
    </source>
</evidence>
<dbReference type="Proteomes" id="UP000199306">
    <property type="component" value="Unassembled WGS sequence"/>
</dbReference>
<keyword evidence="4" id="KW-1185">Reference proteome</keyword>
<gene>
    <name evidence="3" type="ORF">SAMN04515674_103122</name>
</gene>
<proteinExistence type="predicted"/>
<keyword evidence="2" id="KW-0812">Transmembrane</keyword>
<dbReference type="OrthoDB" id="1120747at2"/>
<keyword evidence="2" id="KW-1133">Transmembrane helix</keyword>
<dbReference type="AlphaFoldDB" id="A0A1I5QC52"/>
<evidence type="ECO:0000256" key="1">
    <source>
        <dbReference type="SAM" id="Coils"/>
    </source>
</evidence>
<feature type="transmembrane region" description="Helical" evidence="2">
    <location>
        <begin position="64"/>
        <end position="82"/>
    </location>
</feature>
<dbReference type="RefSeq" id="WP_092014017.1">
    <property type="nucleotide sequence ID" value="NZ_FOXH01000003.1"/>
</dbReference>
<accession>A0A1I5QC52</accession>
<evidence type="ECO:0008006" key="5">
    <source>
        <dbReference type="Google" id="ProtNLM"/>
    </source>
</evidence>
<dbReference type="EMBL" id="FOXH01000003">
    <property type="protein sequence ID" value="SFP43884.1"/>
    <property type="molecule type" value="Genomic_DNA"/>
</dbReference>
<evidence type="ECO:0000313" key="3">
    <source>
        <dbReference type="EMBL" id="SFP43884.1"/>
    </source>
</evidence>
<reference evidence="3 4" key="1">
    <citation type="submission" date="2016-10" db="EMBL/GenBank/DDBJ databases">
        <authorList>
            <person name="de Groot N.N."/>
        </authorList>
    </citation>
    <scope>NUCLEOTIDE SEQUENCE [LARGE SCALE GENOMIC DNA]</scope>
    <source>
        <strain evidence="4">E92,LMG 26720,CCM 7988</strain>
    </source>
</reference>
<sequence>MKKTKLERFMRDNREEFDSYEPPVNLWSKIDAGLPPVLNEAEPAKIIALSDSPKKLSVWRQRRWQIAAGIVMLLGCFSVYFLTGRNDNNTDKIVTEINPAYGQRVYQYASLIETKRDELRQLEAQDPALYKEFSEEIEKLNADYQNLEAELPQTPNQEDLVKAMIQNLQVQLDILNQQLQIIQKIKQAKQNHGKDMQNV</sequence>
<keyword evidence="1" id="KW-0175">Coiled coil</keyword>
<organism evidence="3 4">
    <name type="scientific">Pseudarcicella hirudinis</name>
    <dbReference type="NCBI Taxonomy" id="1079859"/>
    <lineage>
        <taxon>Bacteria</taxon>
        <taxon>Pseudomonadati</taxon>
        <taxon>Bacteroidota</taxon>
        <taxon>Cytophagia</taxon>
        <taxon>Cytophagales</taxon>
        <taxon>Flectobacillaceae</taxon>
        <taxon>Pseudarcicella</taxon>
    </lineage>
</organism>
<feature type="coiled-coil region" evidence="1">
    <location>
        <begin position="130"/>
        <end position="185"/>
    </location>
</feature>
<protein>
    <recommendedName>
        <fullName evidence="5">Anti-sigma factor</fullName>
    </recommendedName>
</protein>